<feature type="signal peptide" evidence="1">
    <location>
        <begin position="1"/>
        <end position="22"/>
    </location>
</feature>
<dbReference type="Proteomes" id="UP000886750">
    <property type="component" value="Unassembled WGS sequence"/>
</dbReference>
<protein>
    <recommendedName>
        <fullName evidence="4">SHOCT domain-containing protein</fullName>
    </recommendedName>
</protein>
<sequence>MKRIKILAVVLALGALCMGVLSGCDNGKDGLETGEGTFYTLQKAYDEGYLTKEEIMSIAYYHNGGRVYNEEIMSEEYT</sequence>
<proteinExistence type="predicted"/>
<evidence type="ECO:0000256" key="1">
    <source>
        <dbReference type="SAM" id="SignalP"/>
    </source>
</evidence>
<accession>A0A9D2CTA3</accession>
<comment type="caution">
    <text evidence="2">The sequence shown here is derived from an EMBL/GenBank/DDBJ whole genome shotgun (WGS) entry which is preliminary data.</text>
</comment>
<evidence type="ECO:0008006" key="4">
    <source>
        <dbReference type="Google" id="ProtNLM"/>
    </source>
</evidence>
<evidence type="ECO:0000313" key="3">
    <source>
        <dbReference type="Proteomes" id="UP000886750"/>
    </source>
</evidence>
<reference evidence="2" key="1">
    <citation type="journal article" date="2021" name="PeerJ">
        <title>Extensive microbial diversity within the chicken gut microbiome revealed by metagenomics and culture.</title>
        <authorList>
            <person name="Gilroy R."/>
            <person name="Ravi A."/>
            <person name="Getino M."/>
            <person name="Pursley I."/>
            <person name="Horton D.L."/>
            <person name="Alikhan N.F."/>
            <person name="Baker D."/>
            <person name="Gharbi K."/>
            <person name="Hall N."/>
            <person name="Watson M."/>
            <person name="Adriaenssens E.M."/>
            <person name="Foster-Nyarko E."/>
            <person name="Jarju S."/>
            <person name="Secka A."/>
            <person name="Antonio M."/>
            <person name="Oren A."/>
            <person name="Chaudhuri R.R."/>
            <person name="La Ragione R."/>
            <person name="Hildebrand F."/>
            <person name="Pallen M.J."/>
        </authorList>
    </citation>
    <scope>NUCLEOTIDE SEQUENCE</scope>
    <source>
        <strain evidence="2">1345</strain>
    </source>
</reference>
<gene>
    <name evidence="2" type="ORF">H9729_07640</name>
</gene>
<dbReference type="AlphaFoldDB" id="A0A9D2CTA3"/>
<feature type="chain" id="PRO_5038469007" description="SHOCT domain-containing protein" evidence="1">
    <location>
        <begin position="23"/>
        <end position="78"/>
    </location>
</feature>
<keyword evidence="1" id="KW-0732">Signal</keyword>
<dbReference type="PROSITE" id="PS51257">
    <property type="entry name" value="PROKAR_LIPOPROTEIN"/>
    <property type="match status" value="1"/>
</dbReference>
<dbReference type="EMBL" id="DXCQ01000071">
    <property type="protein sequence ID" value="HIY97546.1"/>
    <property type="molecule type" value="Genomic_DNA"/>
</dbReference>
<organism evidence="2 3">
    <name type="scientific">Candidatus Borkfalkia excrementigallinarum</name>
    <dbReference type="NCBI Taxonomy" id="2838506"/>
    <lineage>
        <taxon>Bacteria</taxon>
        <taxon>Bacillati</taxon>
        <taxon>Bacillota</taxon>
        <taxon>Clostridia</taxon>
        <taxon>Christensenellales</taxon>
        <taxon>Christensenellaceae</taxon>
        <taxon>Candidatus Borkfalkia</taxon>
    </lineage>
</organism>
<feature type="non-terminal residue" evidence="2">
    <location>
        <position position="78"/>
    </location>
</feature>
<reference evidence="2" key="2">
    <citation type="submission" date="2021-04" db="EMBL/GenBank/DDBJ databases">
        <authorList>
            <person name="Gilroy R."/>
        </authorList>
    </citation>
    <scope>NUCLEOTIDE SEQUENCE</scope>
    <source>
        <strain evidence="2">1345</strain>
    </source>
</reference>
<evidence type="ECO:0000313" key="2">
    <source>
        <dbReference type="EMBL" id="HIY97546.1"/>
    </source>
</evidence>
<name>A0A9D2CTA3_9FIRM</name>